<sequence length="155" mass="17737">MLALFSSAQATTVPDVLADPNNLKQVKKICWISSTVFVDGKKNIPLSNYFHSIQEMHFSLFAQGRKDNLQVKDDKTNCTEQDHVFRFNVQAFQQDNGEYLFHANFDVIALQVGALKYVTLWNNYTFGISKSLDDLESDLEAGTNTVLKNLFYKDW</sequence>
<evidence type="ECO:0000313" key="2">
    <source>
        <dbReference type="Proteomes" id="UP000632222"/>
    </source>
</evidence>
<keyword evidence="2" id="KW-1185">Reference proteome</keyword>
<gene>
    <name evidence="1" type="ORF">GCM10008938_10120</name>
</gene>
<protein>
    <submittedName>
        <fullName evidence="1">Uncharacterized protein</fullName>
    </submittedName>
</protein>
<proteinExistence type="predicted"/>
<comment type="caution">
    <text evidence="1">The sequence shown here is derived from an EMBL/GenBank/DDBJ whole genome shotgun (WGS) entry which is preliminary data.</text>
</comment>
<name>A0ABQ2CVU6_9DEIO</name>
<accession>A0ABQ2CVU6</accession>
<evidence type="ECO:0000313" key="1">
    <source>
        <dbReference type="EMBL" id="GGJ25930.1"/>
    </source>
</evidence>
<reference evidence="2" key="1">
    <citation type="journal article" date="2019" name="Int. J. Syst. Evol. Microbiol.">
        <title>The Global Catalogue of Microorganisms (GCM) 10K type strain sequencing project: providing services to taxonomists for standard genome sequencing and annotation.</title>
        <authorList>
            <consortium name="The Broad Institute Genomics Platform"/>
            <consortium name="The Broad Institute Genome Sequencing Center for Infectious Disease"/>
            <person name="Wu L."/>
            <person name="Ma J."/>
        </authorList>
    </citation>
    <scope>NUCLEOTIDE SEQUENCE [LARGE SCALE GENOMIC DNA]</scope>
    <source>
        <strain evidence="2">JCM 14370</strain>
    </source>
</reference>
<dbReference type="Proteomes" id="UP000632222">
    <property type="component" value="Unassembled WGS sequence"/>
</dbReference>
<organism evidence="1 2">
    <name type="scientific">Deinococcus roseus</name>
    <dbReference type="NCBI Taxonomy" id="392414"/>
    <lineage>
        <taxon>Bacteria</taxon>
        <taxon>Thermotogati</taxon>
        <taxon>Deinococcota</taxon>
        <taxon>Deinococci</taxon>
        <taxon>Deinococcales</taxon>
        <taxon>Deinococcaceae</taxon>
        <taxon>Deinococcus</taxon>
    </lineage>
</organism>
<dbReference type="EMBL" id="BMOD01000002">
    <property type="protein sequence ID" value="GGJ25930.1"/>
    <property type="molecule type" value="Genomic_DNA"/>
</dbReference>